<dbReference type="PANTHER" id="PTHR21026:SF2">
    <property type="entry name" value="LARGE RIBOSOMAL SUBUNIT PROTEIN BL32M"/>
    <property type="match status" value="1"/>
</dbReference>
<evidence type="ECO:0000313" key="9">
    <source>
        <dbReference type="Proteomes" id="UP000653305"/>
    </source>
</evidence>
<dbReference type="InterPro" id="IPR011332">
    <property type="entry name" value="Ribosomal_zn-bd"/>
</dbReference>
<dbReference type="InterPro" id="IPR051991">
    <property type="entry name" value="Mitoribosomal_protein_bL32"/>
</dbReference>
<keyword evidence="4" id="KW-0689">Ribosomal protein</keyword>
<proteinExistence type="inferred from homology"/>
<evidence type="ECO:0000256" key="5">
    <source>
        <dbReference type="ARBA" id="ARBA00023128"/>
    </source>
</evidence>
<dbReference type="GO" id="GO:0003735">
    <property type="term" value="F:structural constituent of ribosome"/>
    <property type="evidence" value="ECO:0007669"/>
    <property type="project" value="InterPro"/>
</dbReference>
<keyword evidence="5" id="KW-0496">Mitochondrion</keyword>
<dbReference type="Proteomes" id="UP000653305">
    <property type="component" value="Unassembled WGS sequence"/>
</dbReference>
<gene>
    <name evidence="8" type="ORF">PHJA_002400600</name>
</gene>
<dbReference type="PANTHER" id="PTHR21026">
    <property type="entry name" value="39S RIBOSOMAL PROTEIN L32, MITOCHONDRIAL"/>
    <property type="match status" value="1"/>
</dbReference>
<evidence type="ECO:0000313" key="8">
    <source>
        <dbReference type="EMBL" id="GFQ02566.1"/>
    </source>
</evidence>
<dbReference type="SUPFAM" id="SSF57829">
    <property type="entry name" value="Zn-binding ribosomal proteins"/>
    <property type="match status" value="1"/>
</dbReference>
<protein>
    <recommendedName>
        <fullName evidence="7">Large ribosomal subunit protein bL32m</fullName>
    </recommendedName>
</protein>
<keyword evidence="3" id="KW-0809">Transit peptide</keyword>
<evidence type="ECO:0000256" key="4">
    <source>
        <dbReference type="ARBA" id="ARBA00022980"/>
    </source>
</evidence>
<dbReference type="Pfam" id="PF01783">
    <property type="entry name" value="Ribosomal_L32p"/>
    <property type="match status" value="1"/>
</dbReference>
<dbReference type="GO" id="GO:0005762">
    <property type="term" value="C:mitochondrial large ribosomal subunit"/>
    <property type="evidence" value="ECO:0007669"/>
    <property type="project" value="TreeGrafter"/>
</dbReference>
<dbReference type="InterPro" id="IPR002677">
    <property type="entry name" value="Ribosomal_bL32"/>
</dbReference>
<comment type="similarity">
    <text evidence="2">Belongs to the bacterial ribosomal protein bL32 family.</text>
</comment>
<dbReference type="GO" id="GO:0006412">
    <property type="term" value="P:translation"/>
    <property type="evidence" value="ECO:0007669"/>
    <property type="project" value="InterPro"/>
</dbReference>
<accession>A0A830D5Z7</accession>
<reference evidence="8" key="1">
    <citation type="submission" date="2020-07" db="EMBL/GenBank/DDBJ databases">
        <title>Ethylene signaling mediates host invasion by parasitic plants.</title>
        <authorList>
            <person name="Yoshida S."/>
        </authorList>
    </citation>
    <scope>NUCLEOTIDE SEQUENCE</scope>
    <source>
        <strain evidence="8">Okayama</strain>
    </source>
</reference>
<evidence type="ECO:0000256" key="1">
    <source>
        <dbReference type="ARBA" id="ARBA00004173"/>
    </source>
</evidence>
<comment type="caution">
    <text evidence="8">The sequence shown here is derived from an EMBL/GenBank/DDBJ whole genome shotgun (WGS) entry which is preliminary data.</text>
</comment>
<dbReference type="AlphaFoldDB" id="A0A830D5Z7"/>
<dbReference type="NCBIfam" id="TIGR01031">
    <property type="entry name" value="rpmF_bact"/>
    <property type="match status" value="1"/>
</dbReference>
<name>A0A830D5Z7_9LAMI</name>
<keyword evidence="6" id="KW-0687">Ribonucleoprotein</keyword>
<dbReference type="OrthoDB" id="2014905at2759"/>
<evidence type="ECO:0000256" key="6">
    <source>
        <dbReference type="ARBA" id="ARBA00023274"/>
    </source>
</evidence>
<dbReference type="EMBL" id="BMAC01000755">
    <property type="protein sequence ID" value="GFQ02566.1"/>
    <property type="molecule type" value="Genomic_DNA"/>
</dbReference>
<comment type="subcellular location">
    <subcellularLocation>
        <location evidence="1">Mitochondrion</location>
    </subcellularLocation>
</comment>
<organism evidence="8 9">
    <name type="scientific">Phtheirospermum japonicum</name>
    <dbReference type="NCBI Taxonomy" id="374723"/>
    <lineage>
        <taxon>Eukaryota</taxon>
        <taxon>Viridiplantae</taxon>
        <taxon>Streptophyta</taxon>
        <taxon>Embryophyta</taxon>
        <taxon>Tracheophyta</taxon>
        <taxon>Spermatophyta</taxon>
        <taxon>Magnoliopsida</taxon>
        <taxon>eudicotyledons</taxon>
        <taxon>Gunneridae</taxon>
        <taxon>Pentapetalae</taxon>
        <taxon>asterids</taxon>
        <taxon>lamiids</taxon>
        <taxon>Lamiales</taxon>
        <taxon>Orobanchaceae</taxon>
        <taxon>Orobanchaceae incertae sedis</taxon>
        <taxon>Phtheirospermum</taxon>
    </lineage>
</organism>
<evidence type="ECO:0000256" key="2">
    <source>
        <dbReference type="ARBA" id="ARBA00008560"/>
    </source>
</evidence>
<sequence>MLTSAGRKTGWALDGVRRLAHSLAQPAPLATAIDHHQINTSLPPMVFPENNDDKNLGAEFPNSPFFGGAMELMAVPKKKCFNFCVPLSFLHLGSVPKVSKHKRGIRNGPRALKPVPVIVRCKVCGRVKLPHFFCCSGIKPNPEENS</sequence>
<keyword evidence="9" id="KW-1185">Reference proteome</keyword>
<evidence type="ECO:0000256" key="7">
    <source>
        <dbReference type="ARBA" id="ARBA00039935"/>
    </source>
</evidence>
<evidence type="ECO:0000256" key="3">
    <source>
        <dbReference type="ARBA" id="ARBA00022946"/>
    </source>
</evidence>